<dbReference type="Proteomes" id="UP000476030">
    <property type="component" value="Unassembled WGS sequence"/>
</dbReference>
<dbReference type="EMBL" id="WTUW01000002">
    <property type="protein sequence ID" value="MZR31578.1"/>
    <property type="molecule type" value="Genomic_DNA"/>
</dbReference>
<proteinExistence type="predicted"/>
<dbReference type="InterPro" id="IPR005586">
    <property type="entry name" value="ABC_trans_aux"/>
</dbReference>
<gene>
    <name evidence="2" type="ORF">GQE98_13130</name>
</gene>
<feature type="domain" description="ABC-type transport auxiliary lipoprotein component" evidence="1">
    <location>
        <begin position="37"/>
        <end position="196"/>
    </location>
</feature>
<dbReference type="RefSeq" id="WP_161316069.1">
    <property type="nucleotide sequence ID" value="NZ_WTUW01000002.1"/>
</dbReference>
<protein>
    <recommendedName>
        <fullName evidence="1">ABC-type transport auxiliary lipoprotein component domain-containing protein</fullName>
    </recommendedName>
</protein>
<name>A0A6L8W8W5_9PROT</name>
<evidence type="ECO:0000313" key="3">
    <source>
        <dbReference type="Proteomes" id="UP000476030"/>
    </source>
</evidence>
<evidence type="ECO:0000313" key="2">
    <source>
        <dbReference type="EMBL" id="MZR31578.1"/>
    </source>
</evidence>
<dbReference type="SUPFAM" id="SSF159594">
    <property type="entry name" value="XCC0632-like"/>
    <property type="match status" value="1"/>
</dbReference>
<evidence type="ECO:0000259" key="1">
    <source>
        <dbReference type="Pfam" id="PF03886"/>
    </source>
</evidence>
<dbReference type="AlphaFoldDB" id="A0A6L8W8W5"/>
<keyword evidence="3" id="KW-1185">Reference proteome</keyword>
<dbReference type="Gene3D" id="3.40.50.10610">
    <property type="entry name" value="ABC-type transport auxiliary lipoprotein component"/>
    <property type="match status" value="1"/>
</dbReference>
<organism evidence="2 3">
    <name type="scientific">Sneathiella litorea</name>
    <dbReference type="NCBI Taxonomy" id="2606216"/>
    <lineage>
        <taxon>Bacteria</taxon>
        <taxon>Pseudomonadati</taxon>
        <taxon>Pseudomonadota</taxon>
        <taxon>Alphaproteobacteria</taxon>
        <taxon>Sneathiellales</taxon>
        <taxon>Sneathiellaceae</taxon>
        <taxon>Sneathiella</taxon>
    </lineage>
</organism>
<accession>A0A6L8W8W5</accession>
<sequence length="206" mass="22696">MMKSEHSISFIVATLLIVLTGCGTISISGDKGVVSLYKLTPKSTFSDDLSDVDWKLVIEEPVATGGLDSKRIALHPKPTELKYFADASWTERTPRMIQTLLIESFTNSGHIATVGRDTIGLRPNYILKGELREFQAEYFHGTAEPLVRVRLNAILFDPSQQEVVASESFEAAILSTATNIDAIILAFDTALGKVLRRTVEWTLAKP</sequence>
<reference evidence="2 3" key="1">
    <citation type="submission" date="2019-12" db="EMBL/GenBank/DDBJ databases">
        <title>Snethiella sp. nov. sp. isolated from sea sand.</title>
        <authorList>
            <person name="Kim J."/>
            <person name="Jeong S.E."/>
            <person name="Jung H.S."/>
            <person name="Jeon C.O."/>
        </authorList>
    </citation>
    <scope>NUCLEOTIDE SEQUENCE [LARGE SCALE GENOMIC DNA]</scope>
    <source>
        <strain evidence="2 3">DP05</strain>
    </source>
</reference>
<dbReference type="Pfam" id="PF03886">
    <property type="entry name" value="ABC_trans_aux"/>
    <property type="match status" value="1"/>
</dbReference>
<dbReference type="PROSITE" id="PS51257">
    <property type="entry name" value="PROKAR_LIPOPROTEIN"/>
    <property type="match status" value="1"/>
</dbReference>
<comment type="caution">
    <text evidence="2">The sequence shown here is derived from an EMBL/GenBank/DDBJ whole genome shotgun (WGS) entry which is preliminary data.</text>
</comment>